<sequence length="74" mass="8615">MILWDFHNVLLETVKYLEVKWKLRRQVLKGSYLSEIKLKILISPPVFHSSQQEKQDLEPGSKIVSWPAPDGKPT</sequence>
<accession>A0ABC9WGP2</accession>
<proteinExistence type="predicted"/>
<evidence type="ECO:0000313" key="3">
    <source>
        <dbReference type="Proteomes" id="UP001623348"/>
    </source>
</evidence>
<dbReference type="AlphaFoldDB" id="A0ABC9WGP2"/>
<keyword evidence="3" id="KW-1185">Reference proteome</keyword>
<dbReference type="Proteomes" id="UP001623348">
    <property type="component" value="Unassembled WGS sequence"/>
</dbReference>
<comment type="caution">
    <text evidence="2">The sequence shown here is derived from an EMBL/GenBank/DDBJ whole genome shotgun (WGS) entry which is preliminary data.</text>
</comment>
<feature type="region of interest" description="Disordered" evidence="1">
    <location>
        <begin position="51"/>
        <end position="74"/>
    </location>
</feature>
<reference evidence="2 3" key="1">
    <citation type="submission" date="2024-06" db="EMBL/GenBank/DDBJ databases">
        <title>The draft genome of Grus japonensis, version 3.</title>
        <authorList>
            <person name="Nabeshima K."/>
            <person name="Suzuki S."/>
            <person name="Onuma M."/>
        </authorList>
    </citation>
    <scope>NUCLEOTIDE SEQUENCE [LARGE SCALE GENOMIC DNA]</scope>
    <source>
        <strain evidence="2 3">451A</strain>
    </source>
</reference>
<evidence type="ECO:0000256" key="1">
    <source>
        <dbReference type="SAM" id="MobiDB-lite"/>
    </source>
</evidence>
<evidence type="ECO:0000313" key="2">
    <source>
        <dbReference type="EMBL" id="GAB0184403.1"/>
    </source>
</evidence>
<organism evidence="2 3">
    <name type="scientific">Grus japonensis</name>
    <name type="common">Japanese crane</name>
    <name type="synonym">Red-crowned crane</name>
    <dbReference type="NCBI Taxonomy" id="30415"/>
    <lineage>
        <taxon>Eukaryota</taxon>
        <taxon>Metazoa</taxon>
        <taxon>Chordata</taxon>
        <taxon>Craniata</taxon>
        <taxon>Vertebrata</taxon>
        <taxon>Euteleostomi</taxon>
        <taxon>Archelosauria</taxon>
        <taxon>Archosauria</taxon>
        <taxon>Dinosauria</taxon>
        <taxon>Saurischia</taxon>
        <taxon>Theropoda</taxon>
        <taxon>Coelurosauria</taxon>
        <taxon>Aves</taxon>
        <taxon>Neognathae</taxon>
        <taxon>Neoaves</taxon>
        <taxon>Gruiformes</taxon>
        <taxon>Gruidae</taxon>
        <taxon>Grus</taxon>
    </lineage>
</organism>
<protein>
    <submittedName>
        <fullName evidence="2">Uncharacterized protein</fullName>
    </submittedName>
</protein>
<gene>
    <name evidence="2" type="ORF">GRJ2_000905600</name>
</gene>
<dbReference type="EMBL" id="BAAFJT010000002">
    <property type="protein sequence ID" value="GAB0184403.1"/>
    <property type="molecule type" value="Genomic_DNA"/>
</dbReference>
<name>A0ABC9WGP2_GRUJA</name>